<dbReference type="EMBL" id="CACVAQ010000223">
    <property type="protein sequence ID" value="CAA6815022.1"/>
    <property type="molecule type" value="Genomic_DNA"/>
</dbReference>
<dbReference type="InterPro" id="IPR036631">
    <property type="entry name" value="MGMT_N_sf"/>
</dbReference>
<dbReference type="InterPro" id="IPR023546">
    <property type="entry name" value="MGMT"/>
</dbReference>
<evidence type="ECO:0000256" key="8">
    <source>
        <dbReference type="HAMAP-Rule" id="MF_00772"/>
    </source>
</evidence>
<dbReference type="GO" id="GO:0005737">
    <property type="term" value="C:cytoplasm"/>
    <property type="evidence" value="ECO:0007669"/>
    <property type="project" value="UniProtKB-SubCell"/>
</dbReference>
<evidence type="ECO:0000313" key="11">
    <source>
        <dbReference type="EMBL" id="CAA6815022.1"/>
    </source>
</evidence>
<dbReference type="HAMAP" id="MF_00772">
    <property type="entry name" value="OGT"/>
    <property type="match status" value="1"/>
</dbReference>
<comment type="function">
    <text evidence="8">Involved in the cellular defense against the biological effects of O6-methylguanine (O6-MeG) and O4-methylthymine (O4-MeT) in DNA. Repairs the methylated nucleobase in DNA by stoichiometrically transferring the methyl group to a cysteine residue in the enzyme. This is a suicide reaction: the enzyme is irreversibly inactivated.</text>
</comment>
<evidence type="ECO:0000256" key="1">
    <source>
        <dbReference type="ARBA" id="ARBA00001286"/>
    </source>
</evidence>
<proteinExistence type="inferred from homology"/>
<reference evidence="11" key="1">
    <citation type="submission" date="2020-01" db="EMBL/GenBank/DDBJ databases">
        <authorList>
            <person name="Meier V. D."/>
            <person name="Meier V D."/>
        </authorList>
    </citation>
    <scope>NUCLEOTIDE SEQUENCE</scope>
    <source>
        <strain evidence="11">HLG_WM_MAG_10</strain>
    </source>
</reference>
<dbReference type="GO" id="GO:0032259">
    <property type="term" value="P:methylation"/>
    <property type="evidence" value="ECO:0007669"/>
    <property type="project" value="UniProtKB-KW"/>
</dbReference>
<protein>
    <recommendedName>
        <fullName evidence="8">Methylated-DNA--protein-cysteine methyltransferase</fullName>
        <ecNumber evidence="8">2.1.1.63</ecNumber>
    </recommendedName>
    <alternativeName>
        <fullName evidence="8">6-O-methylguanine-DNA methyltransferase</fullName>
        <shortName evidence="8">MGMT</shortName>
    </alternativeName>
    <alternativeName>
        <fullName evidence="8">O-6-methylguanine-DNA-alkyltransferase</fullName>
    </alternativeName>
</protein>
<dbReference type="CDD" id="cd06445">
    <property type="entry name" value="ATase"/>
    <property type="match status" value="1"/>
</dbReference>
<comment type="similarity">
    <text evidence="2 8">Belongs to the MGMT family.</text>
</comment>
<evidence type="ECO:0000256" key="3">
    <source>
        <dbReference type="ARBA" id="ARBA00022603"/>
    </source>
</evidence>
<dbReference type="PANTHER" id="PTHR10815:SF13">
    <property type="entry name" value="METHYLATED-DNA--PROTEIN-CYSTEINE METHYLTRANSFERASE"/>
    <property type="match status" value="1"/>
</dbReference>
<comment type="miscellaneous">
    <text evidence="8">This enzyme catalyzes only one turnover and therefore is not strictly catalytic. According to one definition, an enzyme is a biocatalyst that acts repeatedly and over many reaction cycles.</text>
</comment>
<keyword evidence="3 8" id="KW-0489">Methyltransferase</keyword>
<sequence length="160" mass="17826">MKTYYNSPIGRLVITGSMNKIMSIAVEETSSDFAGKLPAYMQRCVDELDAYFNDGLECFSVDLKLGQGTLFQQRVWKELLAIPYGRTSTYLKIAEKVSTKKAVRAVGRCVGNNPFSIVAPCHRVIGTDGSLTGFAHGLEAKRLLLELEKSKLYGKQYKLF</sequence>
<evidence type="ECO:0000259" key="10">
    <source>
        <dbReference type="Pfam" id="PF02870"/>
    </source>
</evidence>
<name>A0A6S6THU0_9BACT</name>
<accession>A0A6S6THU0</accession>
<dbReference type="FunFam" id="1.10.10.10:FF:000214">
    <property type="entry name" value="Methylated-DNA--protein-cysteine methyltransferase"/>
    <property type="match status" value="1"/>
</dbReference>
<dbReference type="NCBIfam" id="TIGR00589">
    <property type="entry name" value="ogt"/>
    <property type="match status" value="1"/>
</dbReference>
<comment type="subcellular location">
    <subcellularLocation>
        <location evidence="8">Cytoplasm</location>
    </subcellularLocation>
</comment>
<evidence type="ECO:0000256" key="6">
    <source>
        <dbReference type="ARBA" id="ARBA00023204"/>
    </source>
</evidence>
<gene>
    <name evidence="11" type="ORF">HELGO_WM16605</name>
</gene>
<dbReference type="InterPro" id="IPR008332">
    <property type="entry name" value="MethylG_MeTrfase_N"/>
</dbReference>
<comment type="catalytic activity">
    <reaction evidence="1 8">
        <text>a 4-O-methyl-thymidine in DNA + L-cysteinyl-[protein] = a thymidine in DNA + S-methyl-L-cysteinyl-[protein]</text>
        <dbReference type="Rhea" id="RHEA:53428"/>
        <dbReference type="Rhea" id="RHEA-COMP:10131"/>
        <dbReference type="Rhea" id="RHEA-COMP:10132"/>
        <dbReference type="Rhea" id="RHEA-COMP:13555"/>
        <dbReference type="Rhea" id="RHEA-COMP:13556"/>
        <dbReference type="ChEBI" id="CHEBI:29950"/>
        <dbReference type="ChEBI" id="CHEBI:82612"/>
        <dbReference type="ChEBI" id="CHEBI:137386"/>
        <dbReference type="ChEBI" id="CHEBI:137387"/>
        <dbReference type="EC" id="2.1.1.63"/>
    </reaction>
</comment>
<dbReference type="GO" id="GO:0006307">
    <property type="term" value="P:DNA alkylation repair"/>
    <property type="evidence" value="ECO:0007669"/>
    <property type="project" value="UniProtKB-UniRule"/>
</dbReference>
<dbReference type="GO" id="GO:0003908">
    <property type="term" value="F:methylated-DNA-[protein]-cysteine S-methyltransferase activity"/>
    <property type="evidence" value="ECO:0007669"/>
    <property type="project" value="UniProtKB-UniRule"/>
</dbReference>
<evidence type="ECO:0000256" key="5">
    <source>
        <dbReference type="ARBA" id="ARBA00022763"/>
    </source>
</evidence>
<dbReference type="Pfam" id="PF01035">
    <property type="entry name" value="DNA_binding_1"/>
    <property type="match status" value="1"/>
</dbReference>
<dbReference type="Pfam" id="PF02870">
    <property type="entry name" value="Methyltransf_1N"/>
    <property type="match status" value="1"/>
</dbReference>
<dbReference type="InterPro" id="IPR036388">
    <property type="entry name" value="WH-like_DNA-bd_sf"/>
</dbReference>
<organism evidence="11">
    <name type="scientific">uncultured Aureispira sp</name>
    <dbReference type="NCBI Taxonomy" id="1331704"/>
    <lineage>
        <taxon>Bacteria</taxon>
        <taxon>Pseudomonadati</taxon>
        <taxon>Bacteroidota</taxon>
        <taxon>Saprospiria</taxon>
        <taxon>Saprospirales</taxon>
        <taxon>Saprospiraceae</taxon>
        <taxon>Aureispira</taxon>
        <taxon>environmental samples</taxon>
    </lineage>
</organism>
<feature type="domain" description="Methylguanine DNA methyltransferase ribonuclease-like" evidence="10">
    <location>
        <begin position="2"/>
        <end position="64"/>
    </location>
</feature>
<evidence type="ECO:0000256" key="2">
    <source>
        <dbReference type="ARBA" id="ARBA00008711"/>
    </source>
</evidence>
<dbReference type="InterPro" id="IPR036217">
    <property type="entry name" value="MethylDNA_cys_MeTrfase_DNAb"/>
</dbReference>
<feature type="domain" description="Methylated-DNA-[protein]-cysteine S-methyltransferase DNA binding" evidence="9">
    <location>
        <begin position="71"/>
        <end position="149"/>
    </location>
</feature>
<keyword evidence="4 8" id="KW-0808">Transferase</keyword>
<evidence type="ECO:0000256" key="7">
    <source>
        <dbReference type="ARBA" id="ARBA00049348"/>
    </source>
</evidence>
<comment type="catalytic activity">
    <reaction evidence="7 8">
        <text>a 6-O-methyl-2'-deoxyguanosine in DNA + L-cysteinyl-[protein] = S-methyl-L-cysteinyl-[protein] + a 2'-deoxyguanosine in DNA</text>
        <dbReference type="Rhea" id="RHEA:24000"/>
        <dbReference type="Rhea" id="RHEA-COMP:10131"/>
        <dbReference type="Rhea" id="RHEA-COMP:10132"/>
        <dbReference type="Rhea" id="RHEA-COMP:11367"/>
        <dbReference type="Rhea" id="RHEA-COMP:11368"/>
        <dbReference type="ChEBI" id="CHEBI:29950"/>
        <dbReference type="ChEBI" id="CHEBI:82612"/>
        <dbReference type="ChEBI" id="CHEBI:85445"/>
        <dbReference type="ChEBI" id="CHEBI:85448"/>
        <dbReference type="EC" id="2.1.1.63"/>
    </reaction>
</comment>
<feature type="active site" description="Nucleophile; methyl group acceptor" evidence="8">
    <location>
        <position position="121"/>
    </location>
</feature>
<dbReference type="Gene3D" id="1.10.10.10">
    <property type="entry name" value="Winged helix-like DNA-binding domain superfamily/Winged helix DNA-binding domain"/>
    <property type="match status" value="1"/>
</dbReference>
<keyword evidence="5 8" id="KW-0227">DNA damage</keyword>
<dbReference type="AlphaFoldDB" id="A0A6S6THU0"/>
<keyword evidence="8" id="KW-0963">Cytoplasm</keyword>
<keyword evidence="6 8" id="KW-0234">DNA repair</keyword>
<dbReference type="SUPFAM" id="SSF46767">
    <property type="entry name" value="Methylated DNA-protein cysteine methyltransferase, C-terminal domain"/>
    <property type="match status" value="1"/>
</dbReference>
<dbReference type="SUPFAM" id="SSF53155">
    <property type="entry name" value="Methylated DNA-protein cysteine methyltransferase domain"/>
    <property type="match status" value="1"/>
</dbReference>
<evidence type="ECO:0000259" key="9">
    <source>
        <dbReference type="Pfam" id="PF01035"/>
    </source>
</evidence>
<dbReference type="Gene3D" id="3.30.160.70">
    <property type="entry name" value="Methylated DNA-protein cysteine methyltransferase domain"/>
    <property type="match status" value="1"/>
</dbReference>
<dbReference type="PANTHER" id="PTHR10815">
    <property type="entry name" value="METHYLATED-DNA--PROTEIN-CYSTEINE METHYLTRANSFERASE"/>
    <property type="match status" value="1"/>
</dbReference>
<evidence type="ECO:0000256" key="4">
    <source>
        <dbReference type="ARBA" id="ARBA00022679"/>
    </source>
</evidence>
<dbReference type="InterPro" id="IPR014048">
    <property type="entry name" value="MethylDNA_cys_MeTrfase_DNA-bd"/>
</dbReference>
<dbReference type="EC" id="2.1.1.63" evidence="8"/>